<name>A0A2I1M423_9BIFI</name>
<evidence type="ECO:0000313" key="2">
    <source>
        <dbReference type="EMBL" id="PKZ14871.1"/>
    </source>
</evidence>
<protein>
    <submittedName>
        <fullName evidence="2">Uncharacterized protein</fullName>
    </submittedName>
</protein>
<sequence>MTLAIMIGSAVLGLVLGILFGAFPLRTTEMTRKQESYGSALGVVCLGLVLILIFLNQNAASWIFIGTVIAGFTIAKIPPVRAWFVARFKIFRPKKKRKR</sequence>
<accession>A0A2I1M423</accession>
<gene>
    <name evidence="2" type="ORF">CYJ32_04990</name>
</gene>
<dbReference type="Proteomes" id="UP000242263">
    <property type="component" value="Unassembled WGS sequence"/>
</dbReference>
<keyword evidence="1" id="KW-0812">Transmembrane</keyword>
<dbReference type="EMBL" id="PKGU01000003">
    <property type="protein sequence ID" value="PKZ14871.1"/>
    <property type="molecule type" value="Genomic_DNA"/>
</dbReference>
<feature type="transmembrane region" description="Helical" evidence="1">
    <location>
        <begin position="61"/>
        <end position="86"/>
    </location>
</feature>
<keyword evidence="1" id="KW-1133">Transmembrane helix</keyword>
<evidence type="ECO:0000256" key="1">
    <source>
        <dbReference type="SAM" id="Phobius"/>
    </source>
</evidence>
<reference evidence="2 3" key="1">
    <citation type="submission" date="2017-12" db="EMBL/GenBank/DDBJ databases">
        <title>Phylogenetic diversity of female urinary microbiome.</title>
        <authorList>
            <person name="Thomas-White K."/>
            <person name="Wolfe A.J."/>
        </authorList>
    </citation>
    <scope>NUCLEOTIDE SEQUENCE [LARGE SCALE GENOMIC DNA]</scope>
    <source>
        <strain evidence="2 3">UMB0064</strain>
    </source>
</reference>
<feature type="transmembrane region" description="Helical" evidence="1">
    <location>
        <begin position="6"/>
        <end position="25"/>
    </location>
</feature>
<feature type="transmembrane region" description="Helical" evidence="1">
    <location>
        <begin position="37"/>
        <end position="55"/>
    </location>
</feature>
<evidence type="ECO:0000313" key="3">
    <source>
        <dbReference type="Proteomes" id="UP000242263"/>
    </source>
</evidence>
<proteinExistence type="predicted"/>
<dbReference type="GeneID" id="35868365"/>
<keyword evidence="1" id="KW-0472">Membrane</keyword>
<dbReference type="AlphaFoldDB" id="A0A2I1M423"/>
<organism evidence="2 3">
    <name type="scientific">Alloscardovia omnicolens</name>
    <dbReference type="NCBI Taxonomy" id="419015"/>
    <lineage>
        <taxon>Bacteria</taxon>
        <taxon>Bacillati</taxon>
        <taxon>Actinomycetota</taxon>
        <taxon>Actinomycetes</taxon>
        <taxon>Bifidobacteriales</taxon>
        <taxon>Bifidobacteriaceae</taxon>
        <taxon>Alloscardovia</taxon>
    </lineage>
</organism>
<dbReference type="RefSeq" id="WP_021617348.1">
    <property type="nucleotide sequence ID" value="NZ_CAMYCS010000003.1"/>
</dbReference>
<comment type="caution">
    <text evidence="2">The sequence shown here is derived from an EMBL/GenBank/DDBJ whole genome shotgun (WGS) entry which is preliminary data.</text>
</comment>